<evidence type="ECO:0000313" key="2">
    <source>
        <dbReference type="Proteomes" id="UP001500822"/>
    </source>
</evidence>
<dbReference type="EMBL" id="BAABIE010000010">
    <property type="protein sequence ID" value="GAA4751525.1"/>
    <property type="molecule type" value="Genomic_DNA"/>
</dbReference>
<protein>
    <recommendedName>
        <fullName evidence="3">ESX-1 secretion-associated protein</fullName>
    </recommendedName>
</protein>
<name>A0ABP8ZAR5_9ACTN</name>
<proteinExistence type="predicted"/>
<accession>A0ABP8ZAR5</accession>
<dbReference type="Proteomes" id="UP001500822">
    <property type="component" value="Unassembled WGS sequence"/>
</dbReference>
<evidence type="ECO:0000313" key="1">
    <source>
        <dbReference type="EMBL" id="GAA4751525.1"/>
    </source>
</evidence>
<sequence length="98" mass="9976">MAAQTAATKTAATQITDAIDASTKKVEDVQDALLNTAKQGALASIDIYEKSVGTVLDLQKKLIVTTGVAAIDDAVAAQTKLVEDINAAGVSAARSVFA</sequence>
<gene>
    <name evidence="1" type="ORF">GCM10023217_22780</name>
</gene>
<keyword evidence="2" id="KW-1185">Reference proteome</keyword>
<organism evidence="1 2">
    <name type="scientific">Gordonia alkaliphila</name>
    <dbReference type="NCBI Taxonomy" id="1053547"/>
    <lineage>
        <taxon>Bacteria</taxon>
        <taxon>Bacillati</taxon>
        <taxon>Actinomycetota</taxon>
        <taxon>Actinomycetes</taxon>
        <taxon>Mycobacteriales</taxon>
        <taxon>Gordoniaceae</taxon>
        <taxon>Gordonia</taxon>
    </lineage>
</organism>
<comment type="caution">
    <text evidence="1">The sequence shown here is derived from an EMBL/GenBank/DDBJ whole genome shotgun (WGS) entry which is preliminary data.</text>
</comment>
<evidence type="ECO:0008006" key="3">
    <source>
        <dbReference type="Google" id="ProtNLM"/>
    </source>
</evidence>
<reference evidence="2" key="1">
    <citation type="journal article" date="2019" name="Int. J. Syst. Evol. Microbiol.">
        <title>The Global Catalogue of Microorganisms (GCM) 10K type strain sequencing project: providing services to taxonomists for standard genome sequencing and annotation.</title>
        <authorList>
            <consortium name="The Broad Institute Genomics Platform"/>
            <consortium name="The Broad Institute Genome Sequencing Center for Infectious Disease"/>
            <person name="Wu L."/>
            <person name="Ma J."/>
        </authorList>
    </citation>
    <scope>NUCLEOTIDE SEQUENCE [LARGE SCALE GENOMIC DNA]</scope>
    <source>
        <strain evidence="2">JCM 18077</strain>
    </source>
</reference>
<dbReference type="RefSeq" id="WP_246992712.1">
    <property type="nucleotide sequence ID" value="NZ_BAABIE010000010.1"/>
</dbReference>